<accession>A0A9D3X9J3</accession>
<feature type="region of interest" description="Disordered" evidence="1">
    <location>
        <begin position="94"/>
        <end position="146"/>
    </location>
</feature>
<feature type="compositionally biased region" description="Polar residues" evidence="1">
    <location>
        <begin position="125"/>
        <end position="146"/>
    </location>
</feature>
<proteinExistence type="predicted"/>
<protein>
    <submittedName>
        <fullName evidence="2">Uncharacterized protein</fullName>
    </submittedName>
</protein>
<dbReference type="Proteomes" id="UP000827986">
    <property type="component" value="Unassembled WGS sequence"/>
</dbReference>
<feature type="region of interest" description="Disordered" evidence="1">
    <location>
        <begin position="1"/>
        <end position="24"/>
    </location>
</feature>
<gene>
    <name evidence="2" type="ORF">KIL84_021138</name>
</gene>
<evidence type="ECO:0000256" key="1">
    <source>
        <dbReference type="SAM" id="MobiDB-lite"/>
    </source>
</evidence>
<evidence type="ECO:0000313" key="3">
    <source>
        <dbReference type="Proteomes" id="UP000827986"/>
    </source>
</evidence>
<comment type="caution">
    <text evidence="2">The sequence shown here is derived from an EMBL/GenBank/DDBJ whole genome shotgun (WGS) entry which is preliminary data.</text>
</comment>
<dbReference type="EMBL" id="JAHDVG010000475">
    <property type="protein sequence ID" value="KAH1176404.1"/>
    <property type="molecule type" value="Genomic_DNA"/>
</dbReference>
<organism evidence="2 3">
    <name type="scientific">Mauremys mutica</name>
    <name type="common">yellowpond turtle</name>
    <dbReference type="NCBI Taxonomy" id="74926"/>
    <lineage>
        <taxon>Eukaryota</taxon>
        <taxon>Metazoa</taxon>
        <taxon>Chordata</taxon>
        <taxon>Craniata</taxon>
        <taxon>Vertebrata</taxon>
        <taxon>Euteleostomi</taxon>
        <taxon>Archelosauria</taxon>
        <taxon>Testudinata</taxon>
        <taxon>Testudines</taxon>
        <taxon>Cryptodira</taxon>
        <taxon>Durocryptodira</taxon>
        <taxon>Testudinoidea</taxon>
        <taxon>Geoemydidae</taxon>
        <taxon>Geoemydinae</taxon>
        <taxon>Mauremys</taxon>
    </lineage>
</organism>
<dbReference type="AlphaFoldDB" id="A0A9D3X9J3"/>
<reference evidence="2" key="1">
    <citation type="submission" date="2021-09" db="EMBL/GenBank/DDBJ databases">
        <title>The genome of Mauremys mutica provides insights into the evolution of semi-aquatic lifestyle.</title>
        <authorList>
            <person name="Gong S."/>
            <person name="Gao Y."/>
        </authorList>
    </citation>
    <scope>NUCLEOTIDE SEQUENCE</scope>
    <source>
        <strain evidence="2">MM-2020</strain>
        <tissue evidence="2">Muscle</tissue>
    </source>
</reference>
<evidence type="ECO:0000313" key="2">
    <source>
        <dbReference type="EMBL" id="KAH1176404.1"/>
    </source>
</evidence>
<feature type="compositionally biased region" description="Polar residues" evidence="1">
    <location>
        <begin position="15"/>
        <end position="24"/>
    </location>
</feature>
<sequence length="146" mass="15596">MDLAKRNMVKAKSSLPGSQTPHLATGSQLQGAVQLQAIGSVQKMTHLRTYRKGTRLDRNLSLLWKGNGQLEGLGPTYSKPDSIYSRNMVATLSTPNQERVGSLYTNPSPKSSSSPSPQWRPAGHHSQSLDTGSLCNSAACSTKSAG</sequence>
<feature type="compositionally biased region" description="Low complexity" evidence="1">
    <location>
        <begin position="107"/>
        <end position="117"/>
    </location>
</feature>
<feature type="compositionally biased region" description="Polar residues" evidence="1">
    <location>
        <begin position="94"/>
        <end position="106"/>
    </location>
</feature>
<name>A0A9D3X9J3_9SAUR</name>
<keyword evidence="3" id="KW-1185">Reference proteome</keyword>